<organism evidence="2 3">
    <name type="scientific">Litchfieldella rifensis</name>
    <dbReference type="NCBI Taxonomy" id="762643"/>
    <lineage>
        <taxon>Bacteria</taxon>
        <taxon>Pseudomonadati</taxon>
        <taxon>Pseudomonadota</taxon>
        <taxon>Gammaproteobacteria</taxon>
        <taxon>Oceanospirillales</taxon>
        <taxon>Halomonadaceae</taxon>
        <taxon>Litchfieldella</taxon>
    </lineage>
</organism>
<dbReference type="Proteomes" id="UP001595579">
    <property type="component" value="Unassembled WGS sequence"/>
</dbReference>
<protein>
    <submittedName>
        <fullName evidence="2">BadF/BadG/BcrA/BcrD ATPase family protein</fullName>
    </submittedName>
</protein>
<dbReference type="SUPFAM" id="SSF53067">
    <property type="entry name" value="Actin-like ATPase domain"/>
    <property type="match status" value="2"/>
</dbReference>
<dbReference type="RefSeq" id="WP_386772997.1">
    <property type="nucleotide sequence ID" value="NZ_JBHRUG010000017.1"/>
</dbReference>
<dbReference type="Pfam" id="PF01869">
    <property type="entry name" value="BcrAD_BadFG"/>
    <property type="match status" value="1"/>
</dbReference>
<evidence type="ECO:0000313" key="2">
    <source>
        <dbReference type="EMBL" id="MFC3283730.1"/>
    </source>
</evidence>
<dbReference type="EMBL" id="JBHRUG010000017">
    <property type="protein sequence ID" value="MFC3283730.1"/>
    <property type="molecule type" value="Genomic_DNA"/>
</dbReference>
<evidence type="ECO:0000259" key="1">
    <source>
        <dbReference type="Pfam" id="PF01869"/>
    </source>
</evidence>
<feature type="domain" description="ATPase BadF/BadG/BcrA/BcrD type" evidence="1">
    <location>
        <begin position="18"/>
        <end position="267"/>
    </location>
</feature>
<gene>
    <name evidence="2" type="ORF">ACFOEV_08940</name>
</gene>
<keyword evidence="3" id="KW-1185">Reference proteome</keyword>
<dbReference type="Gene3D" id="3.30.420.40">
    <property type="match status" value="2"/>
</dbReference>
<reference evidence="3" key="1">
    <citation type="journal article" date="2019" name="Int. J. Syst. Evol. Microbiol.">
        <title>The Global Catalogue of Microorganisms (GCM) 10K type strain sequencing project: providing services to taxonomists for standard genome sequencing and annotation.</title>
        <authorList>
            <consortium name="The Broad Institute Genomics Platform"/>
            <consortium name="The Broad Institute Genome Sequencing Center for Infectious Disease"/>
            <person name="Wu L."/>
            <person name="Ma J."/>
        </authorList>
    </citation>
    <scope>NUCLEOTIDE SEQUENCE [LARGE SCALE GENOMIC DNA]</scope>
    <source>
        <strain evidence="3">CECT 7698</strain>
    </source>
</reference>
<dbReference type="InterPro" id="IPR043129">
    <property type="entry name" value="ATPase_NBD"/>
</dbReference>
<dbReference type="PANTHER" id="PTHR43190:SF3">
    <property type="entry name" value="N-ACETYL-D-GLUCOSAMINE KINASE"/>
    <property type="match status" value="1"/>
</dbReference>
<accession>A0ABV7LND8</accession>
<dbReference type="InterPro" id="IPR002731">
    <property type="entry name" value="ATPase_BadF"/>
</dbReference>
<sequence>MTAHDLSATPNAIEPLYLGVDGGGTHCRARLYDSLDRPLGEGQSGSASVRHGMKPVWEHILQAAQEALGAAGLTAIALSRIHAGLGLAGAVNAEERRKVLAFPHPFASVQVASDAHTAVLGAFGGNDGGILIIGTGSCGMALVHGRFRSLGGWGFPISDHASGAWLGLLALRAALLSHENLRPPSVLTKRLLQAFDNDIMSMVRWQYSAQPCDYASFAPEVFTAAEEGDALAGELLDQAVDDATMLAEGVLNLGVERLCLLGSVGQALAPLLGNEIRRRLASPCGDALDGARLLARSPDFEP</sequence>
<dbReference type="PANTHER" id="PTHR43190">
    <property type="entry name" value="N-ACETYL-D-GLUCOSAMINE KINASE"/>
    <property type="match status" value="1"/>
</dbReference>
<dbReference type="InterPro" id="IPR052519">
    <property type="entry name" value="Euk-type_GlcNAc_Kinase"/>
</dbReference>
<dbReference type="CDD" id="cd24082">
    <property type="entry name" value="ASKHA_NBD_GspK-like"/>
    <property type="match status" value="1"/>
</dbReference>
<proteinExistence type="predicted"/>
<evidence type="ECO:0000313" key="3">
    <source>
        <dbReference type="Proteomes" id="UP001595579"/>
    </source>
</evidence>
<name>A0ABV7LND8_9GAMM</name>
<comment type="caution">
    <text evidence="2">The sequence shown here is derived from an EMBL/GenBank/DDBJ whole genome shotgun (WGS) entry which is preliminary data.</text>
</comment>